<dbReference type="PANTHER" id="PTHR32432">
    <property type="entry name" value="CELL DIVISION PROTEIN FTSA-RELATED"/>
    <property type="match status" value="1"/>
</dbReference>
<dbReference type="InterPro" id="IPR043129">
    <property type="entry name" value="ATPase_NBD"/>
</dbReference>
<dbReference type="EMBL" id="CP046640">
    <property type="protein sequence ID" value="QTL98569.1"/>
    <property type="molecule type" value="Genomic_DNA"/>
</dbReference>
<keyword evidence="2" id="KW-0132">Cell division</keyword>
<name>A0A8A7KGD3_9FIRM</name>
<dbReference type="SUPFAM" id="SSF53067">
    <property type="entry name" value="Actin-like ATPase domain"/>
    <property type="match status" value="2"/>
</dbReference>
<protein>
    <submittedName>
        <fullName evidence="2">Cell division protein FtsA</fullName>
    </submittedName>
</protein>
<dbReference type="InterPro" id="IPR050696">
    <property type="entry name" value="FtsA/MreB"/>
</dbReference>
<dbReference type="KEGG" id="ifn:GM661_11630"/>
<dbReference type="AlphaFoldDB" id="A0A8A7KGD3"/>
<evidence type="ECO:0000313" key="3">
    <source>
        <dbReference type="Proteomes" id="UP000665020"/>
    </source>
</evidence>
<gene>
    <name evidence="2" type="ORF">GM661_11630</name>
</gene>
<dbReference type="InterPro" id="IPR003494">
    <property type="entry name" value="SHS2_FtsA"/>
</dbReference>
<accession>A0A8A7KGD3</accession>
<dbReference type="RefSeq" id="WP_230866981.1">
    <property type="nucleotide sequence ID" value="NZ_CP046640.1"/>
</dbReference>
<dbReference type="Gene3D" id="3.30.420.40">
    <property type="match status" value="1"/>
</dbReference>
<organism evidence="2 3">
    <name type="scientific">Iocasia fonsfrigidae</name>
    <dbReference type="NCBI Taxonomy" id="2682810"/>
    <lineage>
        <taxon>Bacteria</taxon>
        <taxon>Bacillati</taxon>
        <taxon>Bacillota</taxon>
        <taxon>Clostridia</taxon>
        <taxon>Halanaerobiales</taxon>
        <taxon>Halanaerobiaceae</taxon>
        <taxon>Iocasia</taxon>
    </lineage>
</organism>
<dbReference type="GO" id="GO:0051301">
    <property type="term" value="P:cell division"/>
    <property type="evidence" value="ECO:0007669"/>
    <property type="project" value="UniProtKB-KW"/>
</dbReference>
<keyword evidence="3" id="KW-1185">Reference proteome</keyword>
<keyword evidence="2" id="KW-0131">Cell cycle</keyword>
<proteinExistence type="predicted"/>
<reference evidence="2" key="1">
    <citation type="submission" date="2019-12" db="EMBL/GenBank/DDBJ databases">
        <authorList>
            <person name="zhang j."/>
            <person name="sun C.M."/>
        </authorList>
    </citation>
    <scope>NUCLEOTIDE SEQUENCE</scope>
    <source>
        <strain evidence="2">NS-1</strain>
    </source>
</reference>
<sequence length="413" mass="45651">MGILNSILAKKKKSYFSHRLILDIGTEYLKAAIIEYNNDEKNILGFSRVKQDYGNMDGGAITNIVGVVKTARKAVKGAENYTPYRPREMVSGIAGEFVKGVLISVKQARSNSDKKINYKELNELIERGREKAYQQALKKAAEETGVSDIKLELIHYSLVEVKIDGYRVNNPYQFQGNNLNLVVFYTFAPLVQLGAIRTIARELNCKLVGTVAEPYAVAQGIMNNESYEFGAIIIDIGGGTTDLALLRNGGVEGTKMFAMGGRAFTRTLARNLHVSLQEAEAIKLSYSKRKLSNYYKQVDKLIKGDLQILYQGIEFSLHELAAGEPLPANIYFCGGGSGLKGLIEGFSILNLQECLPFIQKPLIKLLNGQNIAKISDNNRLLTGVEHTTPRSLALYGAKLDNYEGMVYLESKGL</sequence>
<evidence type="ECO:0000259" key="1">
    <source>
        <dbReference type="SMART" id="SM00842"/>
    </source>
</evidence>
<feature type="domain" description="SHS2" evidence="1">
    <location>
        <begin position="19"/>
        <end position="221"/>
    </location>
</feature>
<dbReference type="Pfam" id="PF14450">
    <property type="entry name" value="FtsA"/>
    <property type="match status" value="1"/>
</dbReference>
<dbReference type="Proteomes" id="UP000665020">
    <property type="component" value="Chromosome"/>
</dbReference>
<dbReference type="SMART" id="SM00842">
    <property type="entry name" value="FtsA"/>
    <property type="match status" value="1"/>
</dbReference>
<evidence type="ECO:0000313" key="2">
    <source>
        <dbReference type="EMBL" id="QTL98569.1"/>
    </source>
</evidence>